<keyword evidence="2" id="KW-1185">Reference proteome</keyword>
<comment type="caution">
    <text evidence="1">The sequence shown here is derived from an EMBL/GenBank/DDBJ whole genome shotgun (WGS) entry which is preliminary data.</text>
</comment>
<gene>
    <name evidence="1" type="ORF">V6N11_003144</name>
</gene>
<name>A0ABR2SCF9_9ROSI</name>
<sequence length="113" mass="12307">MKFKTSNVVRLGGGKKHTIELLCWGAGNDFLVDSLRRNIDGACCLQNNETIAGVFLEMTKGPASLHALPLQLQLQCYVPNVVLLCNGIPTFMGYLHAESIGVSLLLIQMELSC</sequence>
<reference evidence="1 2" key="1">
    <citation type="journal article" date="2024" name="G3 (Bethesda)">
        <title>Genome assembly of Hibiscus sabdariffa L. provides insights into metabolisms of medicinal natural products.</title>
        <authorList>
            <person name="Kim T."/>
        </authorList>
    </citation>
    <scope>NUCLEOTIDE SEQUENCE [LARGE SCALE GENOMIC DNA]</scope>
    <source>
        <strain evidence="1">TK-2024</strain>
        <tissue evidence="1">Old leaves</tissue>
    </source>
</reference>
<organism evidence="1 2">
    <name type="scientific">Hibiscus sabdariffa</name>
    <name type="common">roselle</name>
    <dbReference type="NCBI Taxonomy" id="183260"/>
    <lineage>
        <taxon>Eukaryota</taxon>
        <taxon>Viridiplantae</taxon>
        <taxon>Streptophyta</taxon>
        <taxon>Embryophyta</taxon>
        <taxon>Tracheophyta</taxon>
        <taxon>Spermatophyta</taxon>
        <taxon>Magnoliopsida</taxon>
        <taxon>eudicotyledons</taxon>
        <taxon>Gunneridae</taxon>
        <taxon>Pentapetalae</taxon>
        <taxon>rosids</taxon>
        <taxon>malvids</taxon>
        <taxon>Malvales</taxon>
        <taxon>Malvaceae</taxon>
        <taxon>Malvoideae</taxon>
        <taxon>Hibiscus</taxon>
    </lineage>
</organism>
<protein>
    <submittedName>
        <fullName evidence="1">Uncharacterized protein</fullName>
    </submittedName>
</protein>
<evidence type="ECO:0000313" key="2">
    <source>
        <dbReference type="Proteomes" id="UP001396334"/>
    </source>
</evidence>
<evidence type="ECO:0000313" key="1">
    <source>
        <dbReference type="EMBL" id="KAK9022906.1"/>
    </source>
</evidence>
<accession>A0ABR2SCF9</accession>
<dbReference type="Proteomes" id="UP001396334">
    <property type="component" value="Unassembled WGS sequence"/>
</dbReference>
<proteinExistence type="predicted"/>
<dbReference type="EMBL" id="JBBPBN010000015">
    <property type="protein sequence ID" value="KAK9022906.1"/>
    <property type="molecule type" value="Genomic_DNA"/>
</dbReference>